<accession>A0A1H9F366</accession>
<dbReference type="RefSeq" id="WP_074721717.1">
    <property type="nucleotide sequence ID" value="NZ_FOFX01000038.1"/>
</dbReference>
<dbReference type="EMBL" id="FOFX01000038">
    <property type="protein sequence ID" value="SEQ32341.1"/>
    <property type="molecule type" value="Genomic_DNA"/>
</dbReference>
<proteinExistence type="predicted"/>
<reference evidence="1 2" key="1">
    <citation type="submission" date="2016-10" db="EMBL/GenBank/DDBJ databases">
        <authorList>
            <person name="de Groot N.N."/>
        </authorList>
    </citation>
    <scope>NUCLEOTIDE SEQUENCE [LARGE SCALE GENOMIC DNA]</scope>
    <source>
        <strain evidence="1 2">Nm9</strain>
    </source>
</reference>
<sequence>MLDEIKQGKATVADIEITSVIDHPPFRVLLKDLIEMQNHHDCLKLIAIDAGLELKTNRDEWMAIQLTDKVSQAPLLALLGNLHTLKKVDWNPAIIKKEPYVAEILAARGFNIKSYPQVWRDRACNSKTRLISADEPDASKLLNTNLFALLNASKPETVTDIIDDIVLWECS</sequence>
<dbReference type="Proteomes" id="UP000181998">
    <property type="component" value="Unassembled WGS sequence"/>
</dbReference>
<name>A0A1H9F366_9PROT</name>
<dbReference type="OrthoDB" id="5574312at2"/>
<evidence type="ECO:0000313" key="1">
    <source>
        <dbReference type="EMBL" id="SEQ32341.1"/>
    </source>
</evidence>
<protein>
    <submittedName>
        <fullName evidence="1">Uncharacterized protein</fullName>
    </submittedName>
</protein>
<dbReference type="AlphaFoldDB" id="A0A1H9F366"/>
<gene>
    <name evidence="1" type="ORF">SAMN05421510_10389</name>
</gene>
<organism evidence="1 2">
    <name type="scientific">Nitrosomonas ureae</name>
    <dbReference type="NCBI Taxonomy" id="44577"/>
    <lineage>
        <taxon>Bacteria</taxon>
        <taxon>Pseudomonadati</taxon>
        <taxon>Pseudomonadota</taxon>
        <taxon>Betaproteobacteria</taxon>
        <taxon>Nitrosomonadales</taxon>
        <taxon>Nitrosomonadaceae</taxon>
        <taxon>Nitrosomonas</taxon>
    </lineage>
</organism>
<evidence type="ECO:0000313" key="2">
    <source>
        <dbReference type="Proteomes" id="UP000181998"/>
    </source>
</evidence>